<dbReference type="Gene3D" id="3.90.245.10">
    <property type="entry name" value="Ribonucleoside hydrolase-like"/>
    <property type="match status" value="1"/>
</dbReference>
<evidence type="ECO:0000256" key="2">
    <source>
        <dbReference type="ARBA" id="ARBA00022801"/>
    </source>
</evidence>
<evidence type="ECO:0000256" key="3">
    <source>
        <dbReference type="ARBA" id="ARBA00023295"/>
    </source>
</evidence>
<gene>
    <name evidence="5" type="ORF">SAMEA4029009_CIC11G00000000910</name>
</gene>
<keyword evidence="3" id="KW-0326">Glycosidase</keyword>
<dbReference type="EMBL" id="LT635767">
    <property type="protein sequence ID" value="SGZ55796.1"/>
    <property type="molecule type" value="Genomic_DNA"/>
</dbReference>
<organism evidence="5 6">
    <name type="scientific">Sungouiella intermedia</name>
    <dbReference type="NCBI Taxonomy" id="45354"/>
    <lineage>
        <taxon>Eukaryota</taxon>
        <taxon>Fungi</taxon>
        <taxon>Dikarya</taxon>
        <taxon>Ascomycota</taxon>
        <taxon>Saccharomycotina</taxon>
        <taxon>Pichiomycetes</taxon>
        <taxon>Metschnikowiaceae</taxon>
        <taxon>Sungouiella</taxon>
    </lineage>
</organism>
<dbReference type="Proteomes" id="UP000182259">
    <property type="component" value="Chromosome IV"/>
</dbReference>
<dbReference type="InterPro" id="IPR036452">
    <property type="entry name" value="Ribo_hydro-like"/>
</dbReference>
<evidence type="ECO:0000259" key="4">
    <source>
        <dbReference type="Pfam" id="PF01156"/>
    </source>
</evidence>
<accession>A0A1L0DH03</accession>
<dbReference type="GO" id="GO:0008477">
    <property type="term" value="F:purine nucleosidase activity"/>
    <property type="evidence" value="ECO:0007669"/>
    <property type="project" value="TreeGrafter"/>
</dbReference>
<evidence type="ECO:0000256" key="1">
    <source>
        <dbReference type="ARBA" id="ARBA00009176"/>
    </source>
</evidence>
<dbReference type="AlphaFoldDB" id="A0A1L0DH03"/>
<dbReference type="PANTHER" id="PTHR12304">
    <property type="entry name" value="INOSINE-URIDINE PREFERRING NUCLEOSIDE HYDROLASE"/>
    <property type="match status" value="1"/>
</dbReference>
<dbReference type="Pfam" id="PF01156">
    <property type="entry name" value="IU_nuc_hydro"/>
    <property type="match status" value="1"/>
</dbReference>
<dbReference type="InterPro" id="IPR001910">
    <property type="entry name" value="Inosine/uridine_hydrolase_dom"/>
</dbReference>
<proteinExistence type="inferred from homology"/>
<protein>
    <submittedName>
        <fullName evidence="5">CIC11C00000000910</fullName>
    </submittedName>
</protein>
<sequence>MHLLEPIPDIHVPIWLDCDPGNDDAFAILLASFCPYFHLLGISTVHGNVLLEKTSRNAAALLDVLGFHQNEIPVFSGSEHPLQIKAIHAEDVHGESGIGGVTLPKNPRINVNKTGYLEAMKEAIEQYEGQICIVCTGTLTNFAKLIKKYPLVISKIRYVSIMGGAIQTGNITPYTEFNLHCDPHAASIVFLMPQLANKIILCPLNFTHTVLATEEVRLSIYEEKSNKNSPIRNLFYNILTFYFNAYKEKYNNYIGPPVHDPLAVFSVLAMVALNTPRLAKFADAFDFHYLQRKLHVDLGEHSGETIIENGNLDPLYKEDGGVYIALSLNSQFYWAHIFNALDLAEEQVAKRTSC</sequence>
<dbReference type="PANTHER" id="PTHR12304:SF4">
    <property type="entry name" value="URIDINE NUCLEOSIDASE"/>
    <property type="match status" value="1"/>
</dbReference>
<dbReference type="GO" id="GO:0006152">
    <property type="term" value="P:purine nucleoside catabolic process"/>
    <property type="evidence" value="ECO:0007669"/>
    <property type="project" value="TreeGrafter"/>
</dbReference>
<dbReference type="CDD" id="cd02651">
    <property type="entry name" value="nuc_hydro_IU_UC_XIUA"/>
    <property type="match status" value="1"/>
</dbReference>
<keyword evidence="2" id="KW-0378">Hydrolase</keyword>
<comment type="similarity">
    <text evidence="1">Belongs to the IUNH family.</text>
</comment>
<reference evidence="5 6" key="1">
    <citation type="submission" date="2016-10" db="EMBL/GenBank/DDBJ databases">
        <authorList>
            <person name="de Groot N.N."/>
        </authorList>
    </citation>
    <scope>NUCLEOTIDE SEQUENCE [LARGE SCALE GENOMIC DNA]</scope>
    <source>
        <strain evidence="5 6">PYCC 4715</strain>
    </source>
</reference>
<evidence type="ECO:0000313" key="6">
    <source>
        <dbReference type="Proteomes" id="UP000182259"/>
    </source>
</evidence>
<dbReference type="InterPro" id="IPR023186">
    <property type="entry name" value="IUNH"/>
</dbReference>
<name>A0A1L0DH03_9ASCO</name>
<dbReference type="SUPFAM" id="SSF53590">
    <property type="entry name" value="Nucleoside hydrolase"/>
    <property type="match status" value="1"/>
</dbReference>
<feature type="domain" description="Inosine/uridine-preferring nucleoside hydrolase" evidence="4">
    <location>
        <begin position="14"/>
        <end position="334"/>
    </location>
</feature>
<dbReference type="GO" id="GO:0005829">
    <property type="term" value="C:cytosol"/>
    <property type="evidence" value="ECO:0007669"/>
    <property type="project" value="TreeGrafter"/>
</dbReference>
<evidence type="ECO:0000313" key="5">
    <source>
        <dbReference type="EMBL" id="SGZ55796.1"/>
    </source>
</evidence>